<evidence type="ECO:0000256" key="1">
    <source>
        <dbReference type="SAM" id="MobiDB-lite"/>
    </source>
</evidence>
<organism evidence="2 3">
    <name type="scientific">Dibothriocephalus latus</name>
    <name type="common">Fish tapeworm</name>
    <name type="synonym">Diphyllobothrium latum</name>
    <dbReference type="NCBI Taxonomy" id="60516"/>
    <lineage>
        <taxon>Eukaryota</taxon>
        <taxon>Metazoa</taxon>
        <taxon>Spiralia</taxon>
        <taxon>Lophotrochozoa</taxon>
        <taxon>Platyhelminthes</taxon>
        <taxon>Cestoda</taxon>
        <taxon>Eucestoda</taxon>
        <taxon>Diphyllobothriidea</taxon>
        <taxon>Diphyllobothriidae</taxon>
        <taxon>Dibothriocephalus</taxon>
    </lineage>
</organism>
<accession>A0A3P7NYI5</accession>
<protein>
    <submittedName>
        <fullName evidence="2">Uncharacterized protein</fullName>
    </submittedName>
</protein>
<proteinExistence type="predicted"/>
<evidence type="ECO:0000313" key="3">
    <source>
        <dbReference type="Proteomes" id="UP000281553"/>
    </source>
</evidence>
<dbReference type="AlphaFoldDB" id="A0A3P7NYI5"/>
<keyword evidence="3" id="KW-1185">Reference proteome</keyword>
<gene>
    <name evidence="2" type="ORF">DILT_LOCUS6457</name>
</gene>
<reference evidence="2 3" key="1">
    <citation type="submission" date="2018-11" db="EMBL/GenBank/DDBJ databases">
        <authorList>
            <consortium name="Pathogen Informatics"/>
        </authorList>
    </citation>
    <scope>NUCLEOTIDE SEQUENCE [LARGE SCALE GENOMIC DNA]</scope>
</reference>
<feature type="region of interest" description="Disordered" evidence="1">
    <location>
        <begin position="1"/>
        <end position="32"/>
    </location>
</feature>
<dbReference type="EMBL" id="UYRU01049553">
    <property type="protein sequence ID" value="VDN10626.1"/>
    <property type="molecule type" value="Genomic_DNA"/>
</dbReference>
<evidence type="ECO:0000313" key="2">
    <source>
        <dbReference type="EMBL" id="VDN10626.1"/>
    </source>
</evidence>
<name>A0A3P7NYI5_DIBLA</name>
<dbReference type="Proteomes" id="UP000281553">
    <property type="component" value="Unassembled WGS sequence"/>
</dbReference>
<sequence>MDMRASVSAEPGSESLLTNPGEAEEDDSRKVSTTRINCIAIKGMTEATSDTPKSRIELKEYLKFLLKGEEKVEVLA</sequence>